<reference evidence="1" key="1">
    <citation type="submission" date="2020-09" db="EMBL/GenBank/DDBJ databases">
        <title>A novel bacterium of genus Paenibacillus, isolated from South China Sea.</title>
        <authorList>
            <person name="Huang H."/>
            <person name="Mo K."/>
            <person name="Hu Y."/>
        </authorList>
    </citation>
    <scope>NUCLEOTIDE SEQUENCE</scope>
    <source>
        <strain evidence="1">IB182363</strain>
    </source>
</reference>
<proteinExistence type="predicted"/>
<dbReference type="Pfam" id="PF13671">
    <property type="entry name" value="AAA_33"/>
    <property type="match status" value="1"/>
</dbReference>
<protein>
    <submittedName>
        <fullName evidence="1">ATP-binding protein</fullName>
    </submittedName>
</protein>
<dbReference type="Proteomes" id="UP000639396">
    <property type="component" value="Unassembled WGS sequence"/>
</dbReference>
<comment type="caution">
    <text evidence="1">The sequence shown here is derived from an EMBL/GenBank/DDBJ whole genome shotgun (WGS) entry which is preliminary data.</text>
</comment>
<dbReference type="SUPFAM" id="SSF52540">
    <property type="entry name" value="P-loop containing nucleoside triphosphate hydrolases"/>
    <property type="match status" value="1"/>
</dbReference>
<accession>A0A927C9S2</accession>
<dbReference type="GO" id="GO:0005524">
    <property type="term" value="F:ATP binding"/>
    <property type="evidence" value="ECO:0007669"/>
    <property type="project" value="UniProtKB-KW"/>
</dbReference>
<evidence type="ECO:0000313" key="2">
    <source>
        <dbReference type="Proteomes" id="UP000639396"/>
    </source>
</evidence>
<dbReference type="Gene3D" id="3.40.50.300">
    <property type="entry name" value="P-loop containing nucleotide triphosphate hydrolases"/>
    <property type="match status" value="1"/>
</dbReference>
<keyword evidence="1" id="KW-0067">ATP-binding</keyword>
<dbReference type="RefSeq" id="WP_190929669.1">
    <property type="nucleotide sequence ID" value="NZ_JACXJA010000026.1"/>
</dbReference>
<gene>
    <name evidence="1" type="ORF">IDH45_18825</name>
</gene>
<dbReference type="EMBL" id="JACXJA010000026">
    <property type="protein sequence ID" value="MBD2864044.1"/>
    <property type="molecule type" value="Genomic_DNA"/>
</dbReference>
<evidence type="ECO:0000313" key="1">
    <source>
        <dbReference type="EMBL" id="MBD2864044.1"/>
    </source>
</evidence>
<organism evidence="1 2">
    <name type="scientific">Paenibacillus oceani</name>
    <dbReference type="NCBI Taxonomy" id="2772510"/>
    <lineage>
        <taxon>Bacteria</taxon>
        <taxon>Bacillati</taxon>
        <taxon>Bacillota</taxon>
        <taxon>Bacilli</taxon>
        <taxon>Bacillales</taxon>
        <taxon>Paenibacillaceae</taxon>
        <taxon>Paenibacillus</taxon>
    </lineage>
</organism>
<dbReference type="AlphaFoldDB" id="A0A927C9S2"/>
<dbReference type="InterPro" id="IPR027417">
    <property type="entry name" value="P-loop_NTPase"/>
</dbReference>
<name>A0A927C9S2_9BACL</name>
<sequence length="186" mass="20620">MNRLVVVTVGKTHSGKTTFAAKLEAQMHNAIVIDQDNHAAFINTYYKSLRPKEGPNTLKYAVTQTIVDYAADQTDCHLILCNSNLARKGRIDVLNYFRSKGFRSILVYLDIPDEVLLARVAGSQRSKAIFRSASTFEEVLARQQSESHKPEMAPPAEGEADHLFTIRTSEEVPAVIGKILSISGRS</sequence>
<keyword evidence="2" id="KW-1185">Reference proteome</keyword>
<keyword evidence="1" id="KW-0547">Nucleotide-binding</keyword>